<feature type="domain" description="PilZ" evidence="1">
    <location>
        <begin position="186"/>
        <end position="291"/>
    </location>
</feature>
<dbReference type="Gene3D" id="2.40.10.220">
    <property type="entry name" value="predicted glycosyltransferase like domains"/>
    <property type="match status" value="1"/>
</dbReference>
<dbReference type="RefSeq" id="WP_201695932.1">
    <property type="nucleotide sequence ID" value="NZ_CAJHCQ010000004.1"/>
</dbReference>
<dbReference type="SUPFAM" id="SSF141371">
    <property type="entry name" value="PilZ domain-like"/>
    <property type="match status" value="2"/>
</dbReference>
<name>A0ABM8NJH9_9BURK</name>
<comment type="caution">
    <text evidence="2">The sequence shown here is derived from an EMBL/GenBank/DDBJ whole genome shotgun (WGS) entry which is preliminary data.</text>
</comment>
<dbReference type="InterPro" id="IPR009875">
    <property type="entry name" value="PilZ_domain"/>
</dbReference>
<proteinExistence type="predicted"/>
<organism evidence="2 3">
    <name type="scientific">Paraburkholderia hiiakae</name>
    <dbReference type="NCBI Taxonomy" id="1081782"/>
    <lineage>
        <taxon>Bacteria</taxon>
        <taxon>Pseudomonadati</taxon>
        <taxon>Pseudomonadota</taxon>
        <taxon>Betaproteobacteria</taxon>
        <taxon>Burkholderiales</taxon>
        <taxon>Burkholderiaceae</taxon>
        <taxon>Paraburkholderia</taxon>
    </lineage>
</organism>
<evidence type="ECO:0000313" key="3">
    <source>
        <dbReference type="Proteomes" id="UP000656319"/>
    </source>
</evidence>
<reference evidence="2 3" key="1">
    <citation type="submission" date="2020-10" db="EMBL/GenBank/DDBJ databases">
        <authorList>
            <person name="Peeters C."/>
        </authorList>
    </citation>
    <scope>NUCLEOTIDE SEQUENCE [LARGE SCALE GENOMIC DNA]</scope>
    <source>
        <strain evidence="2 3">LMG 27952</strain>
    </source>
</reference>
<sequence length="299" mass="32268">MARVKLSPGDVVIGKPLRFPVYAPDGSLLLAPGHVIESIEQVNTLLKRDARVDGHCVAPRPPVPDKVFGGVTTGAPTESEEALHRGIESTTAAFPRMPQGPELQLADPERSDIPVRAIWVGMLPGISLLVSSQSQSDLLRIGQLLDATALYGRYIYRFSTRVLVRDPGPVGVVHLDYPQETQRIPIRRHLRVSANLPIRLRQNDGSTAGIDGRTLDLSLSGAKVRLPRAALASGEYVSVVLSLPFENRARQINLGGKVRKVSPSGSGQLIGLEFTSVPSEVQGYLQAFIFEAYSGGIAM</sequence>
<accession>A0ABM8NJH9</accession>
<dbReference type="EMBL" id="CAJHCQ010000004">
    <property type="protein sequence ID" value="CAD6528476.1"/>
    <property type="molecule type" value="Genomic_DNA"/>
</dbReference>
<dbReference type="Proteomes" id="UP000656319">
    <property type="component" value="Unassembled WGS sequence"/>
</dbReference>
<evidence type="ECO:0000259" key="1">
    <source>
        <dbReference type="Pfam" id="PF07238"/>
    </source>
</evidence>
<keyword evidence="3" id="KW-1185">Reference proteome</keyword>
<protein>
    <recommendedName>
        <fullName evidence="1">PilZ domain-containing protein</fullName>
    </recommendedName>
</protein>
<evidence type="ECO:0000313" key="2">
    <source>
        <dbReference type="EMBL" id="CAD6528476.1"/>
    </source>
</evidence>
<gene>
    <name evidence="2" type="ORF">LMG27952_02222</name>
</gene>
<dbReference type="Pfam" id="PF07238">
    <property type="entry name" value="PilZ"/>
    <property type="match status" value="1"/>
</dbReference>